<accession>A0A5Q2U763</accession>
<evidence type="ECO:0000259" key="1">
    <source>
        <dbReference type="PROSITE" id="PS51186"/>
    </source>
</evidence>
<dbReference type="EMBL" id="MN478376">
    <property type="protein sequence ID" value="QGH45095.1"/>
    <property type="molecule type" value="Genomic_DNA"/>
</dbReference>
<dbReference type="InterPro" id="IPR000182">
    <property type="entry name" value="GNAT_dom"/>
</dbReference>
<dbReference type="CDD" id="cd04301">
    <property type="entry name" value="NAT_SF"/>
    <property type="match status" value="1"/>
</dbReference>
<evidence type="ECO:0000313" key="3">
    <source>
        <dbReference type="Proteomes" id="UP000386225"/>
    </source>
</evidence>
<organism evidence="2 3">
    <name type="scientific">Ralstonia phage Reminis</name>
    <dbReference type="NCBI Taxonomy" id="2662139"/>
    <lineage>
        <taxon>Viruses</taxon>
        <taxon>Duplodnaviria</taxon>
        <taxon>Heunggongvirae</taxon>
        <taxon>Uroviricota</taxon>
        <taxon>Caudoviricetes</taxon>
        <taxon>Autographivirales</taxon>
        <taxon>Autographivirales incertae sedis</taxon>
        <taxon>Reminisvirus</taxon>
        <taxon>Reminisvirus reminis</taxon>
    </lineage>
</organism>
<keyword evidence="3" id="KW-1185">Reference proteome</keyword>
<dbReference type="Gene3D" id="3.40.630.30">
    <property type="match status" value="1"/>
</dbReference>
<proteinExistence type="predicted"/>
<sequence length="154" mass="17454">MQHTAKVRDATILDLLPLARLAESYLSEVRTMDNHPLCVKTYMEGLAASILSDDGYVSVLEVDRKVVGGFWGIITNQPWSATKFAQDIIIYVEKPYRDGNGLKLIRQWMKWAKDKGAKEVYLSTASGIDTERFIRLTKLLGFEPVGHGFKKEVY</sequence>
<dbReference type="PROSITE" id="PS51186">
    <property type="entry name" value="GNAT"/>
    <property type="match status" value="1"/>
</dbReference>
<dbReference type="Proteomes" id="UP000386225">
    <property type="component" value="Segment"/>
</dbReference>
<dbReference type="InterPro" id="IPR016181">
    <property type="entry name" value="Acyl_CoA_acyltransferase"/>
</dbReference>
<protein>
    <recommendedName>
        <fullName evidence="1">N-acetyltransferase domain-containing protein</fullName>
    </recommendedName>
</protein>
<reference evidence="2 3" key="1">
    <citation type="submission" date="2019-09" db="EMBL/GenBank/DDBJ databases">
        <title>Bacteriophage as agents antimicrobiens.</title>
        <authorList>
            <person name="Lightbourn L."/>
            <person name="Amarillas L."/>
            <person name="Estrada M."/>
            <person name="Leon R."/>
            <person name="Figueroa L."/>
            <person name="Patron O."/>
            <person name="Leon J."/>
        </authorList>
    </citation>
    <scope>NUCLEOTIDE SEQUENCE [LARGE SCALE GENOMIC DNA]</scope>
</reference>
<dbReference type="SUPFAM" id="SSF55729">
    <property type="entry name" value="Acyl-CoA N-acyltransferases (Nat)"/>
    <property type="match status" value="1"/>
</dbReference>
<feature type="domain" description="N-acetyltransferase" evidence="1">
    <location>
        <begin position="5"/>
        <end position="154"/>
    </location>
</feature>
<dbReference type="Pfam" id="PF00583">
    <property type="entry name" value="Acetyltransf_1"/>
    <property type="match status" value="1"/>
</dbReference>
<name>A0A5Q2U763_9CAUD</name>
<evidence type="ECO:0000313" key="2">
    <source>
        <dbReference type="EMBL" id="QGH45095.1"/>
    </source>
</evidence>
<dbReference type="GO" id="GO:0016747">
    <property type="term" value="F:acyltransferase activity, transferring groups other than amino-acyl groups"/>
    <property type="evidence" value="ECO:0007669"/>
    <property type="project" value="InterPro"/>
</dbReference>